<evidence type="ECO:0000256" key="6">
    <source>
        <dbReference type="ARBA" id="ARBA00023136"/>
    </source>
</evidence>
<evidence type="ECO:0000256" key="1">
    <source>
        <dbReference type="ARBA" id="ARBA00004370"/>
    </source>
</evidence>
<proteinExistence type="inferred from homology"/>
<keyword evidence="5" id="KW-1133">Transmembrane helix</keyword>
<dbReference type="GO" id="GO:0016020">
    <property type="term" value="C:membrane"/>
    <property type="evidence" value="ECO:0007669"/>
    <property type="project" value="UniProtKB-SubCell"/>
</dbReference>
<keyword evidence="4" id="KW-0812">Transmembrane</keyword>
<gene>
    <name evidence="9" type="ORF">Tci_890829</name>
</gene>
<dbReference type="AlphaFoldDB" id="A0A699U8Z3"/>
<evidence type="ECO:0000256" key="4">
    <source>
        <dbReference type="ARBA" id="ARBA00022692"/>
    </source>
</evidence>
<reference evidence="9" key="1">
    <citation type="journal article" date="2019" name="Sci. Rep.">
        <title>Draft genome of Tanacetum cinerariifolium, the natural source of mosquito coil.</title>
        <authorList>
            <person name="Yamashiro T."/>
            <person name="Shiraishi A."/>
            <person name="Satake H."/>
            <person name="Nakayama K."/>
        </authorList>
    </citation>
    <scope>NUCLEOTIDE SEQUENCE</scope>
</reference>
<dbReference type="Gene3D" id="1.20.1250.20">
    <property type="entry name" value="MFS general substrate transporter like domains"/>
    <property type="match status" value="1"/>
</dbReference>
<keyword evidence="8" id="KW-0732">Signal</keyword>
<dbReference type="PANTHER" id="PTHR48021:SF37">
    <property type="entry name" value="SUGAR TRANSPORTER ERD6-LIKE 16"/>
    <property type="match status" value="1"/>
</dbReference>
<evidence type="ECO:0000256" key="7">
    <source>
        <dbReference type="ARBA" id="ARBA00044504"/>
    </source>
</evidence>
<organism evidence="9">
    <name type="scientific">Tanacetum cinerariifolium</name>
    <name type="common">Dalmatian daisy</name>
    <name type="synonym">Chrysanthemum cinerariifolium</name>
    <dbReference type="NCBI Taxonomy" id="118510"/>
    <lineage>
        <taxon>Eukaryota</taxon>
        <taxon>Viridiplantae</taxon>
        <taxon>Streptophyta</taxon>
        <taxon>Embryophyta</taxon>
        <taxon>Tracheophyta</taxon>
        <taxon>Spermatophyta</taxon>
        <taxon>Magnoliopsida</taxon>
        <taxon>eudicotyledons</taxon>
        <taxon>Gunneridae</taxon>
        <taxon>Pentapetalae</taxon>
        <taxon>asterids</taxon>
        <taxon>campanulids</taxon>
        <taxon>Asterales</taxon>
        <taxon>Asteraceae</taxon>
        <taxon>Asteroideae</taxon>
        <taxon>Anthemideae</taxon>
        <taxon>Anthemidinae</taxon>
        <taxon>Tanacetum</taxon>
    </lineage>
</organism>
<keyword evidence="3 9" id="KW-0762">Sugar transport</keyword>
<feature type="signal peptide" evidence="8">
    <location>
        <begin position="1"/>
        <end position="22"/>
    </location>
</feature>
<dbReference type="GO" id="GO:0022857">
    <property type="term" value="F:transmembrane transporter activity"/>
    <property type="evidence" value="ECO:0007669"/>
    <property type="project" value="InterPro"/>
</dbReference>
<dbReference type="InterPro" id="IPR036259">
    <property type="entry name" value="MFS_trans_sf"/>
</dbReference>
<accession>A0A699U8Z3</accession>
<dbReference type="EMBL" id="BKCJ011310239">
    <property type="protein sequence ID" value="GFD18860.1"/>
    <property type="molecule type" value="Genomic_DNA"/>
</dbReference>
<evidence type="ECO:0000313" key="9">
    <source>
        <dbReference type="EMBL" id="GFD18860.1"/>
    </source>
</evidence>
<dbReference type="PANTHER" id="PTHR48021">
    <property type="match status" value="1"/>
</dbReference>
<comment type="similarity">
    <text evidence="7">Belongs to the major facilitator superfamily. Phosphate:H(+) symporter (TC 2.A.1.9) family.</text>
</comment>
<dbReference type="InterPro" id="IPR005828">
    <property type="entry name" value="MFS_sugar_transport-like"/>
</dbReference>
<comment type="subcellular location">
    <subcellularLocation>
        <location evidence="1">Membrane</location>
    </subcellularLocation>
</comment>
<feature type="non-terminal residue" evidence="9">
    <location>
        <position position="90"/>
    </location>
</feature>
<feature type="chain" id="PRO_5025527730" evidence="8">
    <location>
        <begin position="23"/>
        <end position="90"/>
    </location>
</feature>
<dbReference type="Pfam" id="PF00083">
    <property type="entry name" value="Sugar_tr"/>
    <property type="match status" value="1"/>
</dbReference>
<feature type="non-terminal residue" evidence="9">
    <location>
        <position position="1"/>
    </location>
</feature>
<dbReference type="InterPro" id="IPR050549">
    <property type="entry name" value="MFS_Trehalose_Transporter"/>
</dbReference>
<keyword evidence="3 9" id="KW-0813">Transport</keyword>
<comment type="caution">
    <text evidence="9">The sequence shown here is derived from an EMBL/GenBank/DDBJ whole genome shotgun (WGS) entry which is preliminary data.</text>
</comment>
<protein>
    <submittedName>
        <fullName evidence="9">Sugar transporter ERD6-like 16</fullName>
    </submittedName>
</protein>
<name>A0A699U8Z3_TANCI</name>
<keyword evidence="6" id="KW-0472">Membrane</keyword>
<evidence type="ECO:0000256" key="2">
    <source>
        <dbReference type="ARBA" id="ARBA00010992"/>
    </source>
</evidence>
<comment type="similarity">
    <text evidence="2">Belongs to the major facilitator superfamily. Sugar transporter (TC 2.A.1.1) family.</text>
</comment>
<sequence>LVPCILLLVGLMFIPESPRWLAKVGREKEFEYSLRKLRGAKANISAETDEIHETILTLKSLPKARLLDLIDPKYIKPVIIAVGLMVCQQS</sequence>
<evidence type="ECO:0000256" key="8">
    <source>
        <dbReference type="SAM" id="SignalP"/>
    </source>
</evidence>
<evidence type="ECO:0000256" key="5">
    <source>
        <dbReference type="ARBA" id="ARBA00022989"/>
    </source>
</evidence>
<evidence type="ECO:0000256" key="3">
    <source>
        <dbReference type="ARBA" id="ARBA00022597"/>
    </source>
</evidence>